<evidence type="ECO:0000313" key="2">
    <source>
        <dbReference type="EMBL" id="OYR18544.1"/>
    </source>
</evidence>
<evidence type="ECO:0000313" key="3">
    <source>
        <dbReference type="Proteomes" id="UP000216478"/>
    </source>
</evidence>
<keyword evidence="1" id="KW-1133">Transmembrane helix</keyword>
<organism evidence="2 3">
    <name type="scientific">Brucella grignonensis</name>
    <dbReference type="NCBI Taxonomy" id="94627"/>
    <lineage>
        <taxon>Bacteria</taxon>
        <taxon>Pseudomonadati</taxon>
        <taxon>Pseudomonadota</taxon>
        <taxon>Alphaproteobacteria</taxon>
        <taxon>Hyphomicrobiales</taxon>
        <taxon>Brucellaceae</taxon>
        <taxon>Brucella/Ochrobactrum group</taxon>
        <taxon>Brucella</taxon>
    </lineage>
</organism>
<sequence>ASTAGISGKEGEIMRKTMPWTLAAFILTGIATVLLLMVGE</sequence>
<gene>
    <name evidence="2" type="ORF">CEV33_4847</name>
</gene>
<comment type="caution">
    <text evidence="2">The sequence shown here is derived from an EMBL/GenBank/DDBJ whole genome shotgun (WGS) entry which is preliminary data.</text>
</comment>
<evidence type="ECO:0000256" key="1">
    <source>
        <dbReference type="SAM" id="Phobius"/>
    </source>
</evidence>
<proteinExistence type="predicted"/>
<name>A0A256FUN5_9HYPH</name>
<keyword evidence="1" id="KW-0472">Membrane</keyword>
<dbReference type="AlphaFoldDB" id="A0A256FUN5"/>
<keyword evidence="3" id="KW-1185">Reference proteome</keyword>
<protein>
    <submittedName>
        <fullName evidence="2">Putative membrane protein</fullName>
    </submittedName>
</protein>
<feature type="transmembrane region" description="Helical" evidence="1">
    <location>
        <begin position="20"/>
        <end position="38"/>
    </location>
</feature>
<feature type="non-terminal residue" evidence="2">
    <location>
        <position position="1"/>
    </location>
</feature>
<dbReference type="Proteomes" id="UP000216478">
    <property type="component" value="Unassembled WGS sequence"/>
</dbReference>
<reference evidence="2 3" key="1">
    <citation type="submission" date="2017-07" db="EMBL/GenBank/DDBJ databases">
        <title>Phylogenetic study on the rhizospheric bacterium Ochrobactrum sp. A44.</title>
        <authorList>
            <person name="Krzyzanowska D.M."/>
            <person name="Ossowicki A."/>
            <person name="Rajewska M."/>
            <person name="Maciag T."/>
            <person name="Kaczynski Z."/>
            <person name="Czerwicka M."/>
            <person name="Jafra S."/>
        </authorList>
    </citation>
    <scope>NUCLEOTIDE SEQUENCE [LARGE SCALE GENOMIC DNA]</scope>
    <source>
        <strain evidence="2 3">OgA9a</strain>
    </source>
</reference>
<keyword evidence="1" id="KW-0812">Transmembrane</keyword>
<dbReference type="EMBL" id="NNRL01000130">
    <property type="protein sequence ID" value="OYR18544.1"/>
    <property type="molecule type" value="Genomic_DNA"/>
</dbReference>
<accession>A0A256FUN5</accession>